<keyword evidence="1" id="KW-0472">Membrane</keyword>
<comment type="caution">
    <text evidence="2">The sequence shown here is derived from an EMBL/GenBank/DDBJ whole genome shotgun (WGS) entry which is preliminary data.</text>
</comment>
<dbReference type="EMBL" id="JARAFO010000097">
    <property type="protein sequence ID" value="MDE1454199.1"/>
    <property type="molecule type" value="Genomic_DNA"/>
</dbReference>
<accession>A0AAW6KDZ2</accession>
<name>A0AAW6KDZ2_9BACI</name>
<feature type="transmembrane region" description="Helical" evidence="1">
    <location>
        <begin position="12"/>
        <end position="35"/>
    </location>
</feature>
<keyword evidence="1" id="KW-1133">Transmembrane helix</keyword>
<dbReference type="AlphaFoldDB" id="A0AAW6KDZ2"/>
<organism evidence="2 3">
    <name type="scientific">Bacillus paralicheniformis</name>
    <dbReference type="NCBI Taxonomy" id="1648923"/>
    <lineage>
        <taxon>Bacteria</taxon>
        <taxon>Bacillati</taxon>
        <taxon>Bacillota</taxon>
        <taxon>Bacilli</taxon>
        <taxon>Bacillales</taxon>
        <taxon>Bacillaceae</taxon>
        <taxon>Bacillus</taxon>
    </lineage>
</organism>
<feature type="transmembrane region" description="Helical" evidence="1">
    <location>
        <begin position="41"/>
        <end position="61"/>
    </location>
</feature>
<feature type="transmembrane region" description="Helical" evidence="1">
    <location>
        <begin position="73"/>
        <end position="94"/>
    </location>
</feature>
<sequence>MEMLTEKLGLALVFSFVVWVGATVFFMLFGSAVLAEPGQDAFMLRFLLLEAGTFALLYAVILAYRRVDKSRFAAVKLGIVGSAVGLCLDTFSLWHHS</sequence>
<gene>
    <name evidence="2" type="ORF">PVN32_18750</name>
</gene>
<evidence type="ECO:0000256" key="1">
    <source>
        <dbReference type="SAM" id="Phobius"/>
    </source>
</evidence>
<proteinExistence type="predicted"/>
<keyword evidence="1" id="KW-0812">Transmembrane</keyword>
<evidence type="ECO:0000313" key="2">
    <source>
        <dbReference type="EMBL" id="MDE1454199.1"/>
    </source>
</evidence>
<feature type="non-terminal residue" evidence="2">
    <location>
        <position position="97"/>
    </location>
</feature>
<reference evidence="2" key="1">
    <citation type="submission" date="2022-12" db="EMBL/GenBank/DDBJ databases">
        <title>Draft Genome Sequences of Bacillus licheniformis and Bacillus paralicheniformis strains isolated from Irish skim milk powders.</title>
        <authorList>
            <person name="Lourenco A."/>
            <person name="Li F."/>
            <person name="Geraldine D."/>
            <person name="Tobin J.T."/>
            <person name="Butler F."/>
            <person name="Jordan K."/>
            <person name="Obrien T."/>
        </authorList>
    </citation>
    <scope>NUCLEOTIDE SEQUENCE</scope>
    <source>
        <strain evidence="2">3370</strain>
    </source>
</reference>
<evidence type="ECO:0000313" key="3">
    <source>
        <dbReference type="Proteomes" id="UP001216709"/>
    </source>
</evidence>
<dbReference type="RefSeq" id="WP_274685592.1">
    <property type="nucleotide sequence ID" value="NZ_JARAFO010000097.1"/>
</dbReference>
<protein>
    <submittedName>
        <fullName evidence="2">Uncharacterized protein</fullName>
    </submittedName>
</protein>
<dbReference type="Proteomes" id="UP001216709">
    <property type="component" value="Unassembled WGS sequence"/>
</dbReference>